<keyword evidence="3" id="KW-1133">Transmembrane helix</keyword>
<evidence type="ECO:0000313" key="5">
    <source>
        <dbReference type="Proteomes" id="UP001221838"/>
    </source>
</evidence>
<evidence type="ECO:0000256" key="1">
    <source>
        <dbReference type="SAM" id="Coils"/>
    </source>
</evidence>
<feature type="region of interest" description="Disordered" evidence="2">
    <location>
        <begin position="42"/>
        <end position="124"/>
    </location>
</feature>
<dbReference type="EMBL" id="JAQNDM010000002">
    <property type="protein sequence ID" value="MDC0710968.1"/>
    <property type="molecule type" value="Genomic_DNA"/>
</dbReference>
<keyword evidence="1" id="KW-0175">Coiled coil</keyword>
<keyword evidence="5" id="KW-1185">Reference proteome</keyword>
<gene>
    <name evidence="4" type="ORF">POL68_21025</name>
</gene>
<dbReference type="Proteomes" id="UP001221838">
    <property type="component" value="Unassembled WGS sequence"/>
</dbReference>
<proteinExistence type="predicted"/>
<keyword evidence="3" id="KW-0812">Transmembrane</keyword>
<evidence type="ECO:0000256" key="3">
    <source>
        <dbReference type="SAM" id="Phobius"/>
    </source>
</evidence>
<evidence type="ECO:0000313" key="4">
    <source>
        <dbReference type="EMBL" id="MDC0710968.1"/>
    </source>
</evidence>
<evidence type="ECO:0008006" key="6">
    <source>
        <dbReference type="Google" id="ProtNLM"/>
    </source>
</evidence>
<comment type="caution">
    <text evidence="4">The sequence shown here is derived from an EMBL/GenBank/DDBJ whole genome shotgun (WGS) entry which is preliminary data.</text>
</comment>
<organism evidence="4 5">
    <name type="scientific">Stigmatella ashevillensis</name>
    <dbReference type="NCBI Taxonomy" id="2995309"/>
    <lineage>
        <taxon>Bacteria</taxon>
        <taxon>Pseudomonadati</taxon>
        <taxon>Myxococcota</taxon>
        <taxon>Myxococcia</taxon>
        <taxon>Myxococcales</taxon>
        <taxon>Cystobacterineae</taxon>
        <taxon>Archangiaceae</taxon>
        <taxon>Stigmatella</taxon>
    </lineage>
</organism>
<feature type="transmembrane region" description="Helical" evidence="3">
    <location>
        <begin position="16"/>
        <end position="37"/>
    </location>
</feature>
<feature type="compositionally biased region" description="Low complexity" evidence="2">
    <location>
        <begin position="62"/>
        <end position="84"/>
    </location>
</feature>
<reference evidence="4 5" key="1">
    <citation type="submission" date="2022-11" db="EMBL/GenBank/DDBJ databases">
        <title>Minimal conservation of predation-associated metabolite biosynthetic gene clusters underscores biosynthetic potential of Myxococcota including descriptions for ten novel species: Archangium lansinium sp. nov., Myxococcus landrumus sp. nov., Nannocystis bai.</title>
        <authorList>
            <person name="Ahearne A."/>
            <person name="Stevens C."/>
            <person name="Dowd S."/>
        </authorList>
    </citation>
    <scope>NUCLEOTIDE SEQUENCE [LARGE SCALE GENOMIC DNA]</scope>
    <source>
        <strain evidence="4 5">NCWAL01</strain>
    </source>
</reference>
<sequence>MSEIPPKEGSPKRAQAWRLAVPLIGAAVLLAFALGALRGPLHQERPVNEGPSSSPAHPTSEAPRAQAARQPPRTPAASTAPQAAAEHESLHATVVPVGPEDEIPSAESPNPLPQVNDPIEPEKPQTARWRLGKTERITELLDRDVRRLELERDAAVARGDAAERQRLDILIRREQSRLTHLREDLVKLAAQAAVEPPEP</sequence>
<name>A0ABT5DCX2_9BACT</name>
<feature type="coiled-coil region" evidence="1">
    <location>
        <begin position="145"/>
        <end position="191"/>
    </location>
</feature>
<accession>A0ABT5DCX2</accession>
<evidence type="ECO:0000256" key="2">
    <source>
        <dbReference type="SAM" id="MobiDB-lite"/>
    </source>
</evidence>
<keyword evidence="3" id="KW-0472">Membrane</keyword>
<protein>
    <recommendedName>
        <fullName evidence="6">Secreted protein</fullName>
    </recommendedName>
</protein>
<dbReference type="RefSeq" id="WP_272140886.1">
    <property type="nucleotide sequence ID" value="NZ_JAQNDM010000002.1"/>
</dbReference>